<dbReference type="EMBL" id="FUZF01000026">
    <property type="protein sequence ID" value="SKC08156.1"/>
    <property type="molecule type" value="Genomic_DNA"/>
</dbReference>
<protein>
    <recommendedName>
        <fullName evidence="2">histidine kinase</fullName>
        <ecNumber evidence="2">2.7.13.3</ecNumber>
    </recommendedName>
</protein>
<evidence type="ECO:0000256" key="1">
    <source>
        <dbReference type="ARBA" id="ARBA00000085"/>
    </source>
</evidence>
<evidence type="ECO:0000256" key="4">
    <source>
        <dbReference type="ARBA" id="ARBA00022777"/>
    </source>
</evidence>
<keyword evidence="6" id="KW-0472">Membrane</keyword>
<evidence type="ECO:0000313" key="8">
    <source>
        <dbReference type="Proteomes" id="UP000190150"/>
    </source>
</evidence>
<keyword evidence="3" id="KW-0808">Transferase</keyword>
<dbReference type="InterPro" id="IPR011990">
    <property type="entry name" value="TPR-like_helical_dom_sf"/>
</dbReference>
<evidence type="ECO:0000313" key="7">
    <source>
        <dbReference type="EMBL" id="SKC08156.1"/>
    </source>
</evidence>
<dbReference type="STRING" id="1513896.SAMN05660841_04101"/>
<dbReference type="Gene3D" id="3.30.565.10">
    <property type="entry name" value="Histidine kinase-like ATPase, C-terminal domain"/>
    <property type="match status" value="1"/>
</dbReference>
<proteinExistence type="predicted"/>
<dbReference type="Proteomes" id="UP000190150">
    <property type="component" value="Unassembled WGS sequence"/>
</dbReference>
<dbReference type="PANTHER" id="PTHR24421:SF10">
    <property type="entry name" value="NITRATE_NITRITE SENSOR PROTEIN NARQ"/>
    <property type="match status" value="1"/>
</dbReference>
<dbReference type="Gene3D" id="1.25.40.10">
    <property type="entry name" value="Tetratricopeptide repeat domain"/>
    <property type="match status" value="2"/>
</dbReference>
<dbReference type="GO" id="GO:0000160">
    <property type="term" value="P:phosphorelay signal transduction system"/>
    <property type="evidence" value="ECO:0007669"/>
    <property type="project" value="UniProtKB-KW"/>
</dbReference>
<comment type="catalytic activity">
    <reaction evidence="1">
        <text>ATP + protein L-histidine = ADP + protein N-phospho-L-histidine.</text>
        <dbReference type="EC" id="2.7.13.3"/>
    </reaction>
</comment>
<reference evidence="8" key="1">
    <citation type="submission" date="2017-02" db="EMBL/GenBank/DDBJ databases">
        <authorList>
            <person name="Varghese N."/>
            <person name="Submissions S."/>
        </authorList>
    </citation>
    <scope>NUCLEOTIDE SEQUENCE [LARGE SCALE GENOMIC DNA]</scope>
    <source>
        <strain evidence="8">DSM 24091</strain>
    </source>
</reference>
<keyword evidence="6" id="KW-0812">Transmembrane</keyword>
<dbReference type="SUPFAM" id="SSF55874">
    <property type="entry name" value="ATPase domain of HSP90 chaperone/DNA topoisomerase II/histidine kinase"/>
    <property type="match status" value="1"/>
</dbReference>
<dbReference type="InterPro" id="IPR036890">
    <property type="entry name" value="HATPase_C_sf"/>
</dbReference>
<evidence type="ECO:0000256" key="3">
    <source>
        <dbReference type="ARBA" id="ARBA00022679"/>
    </source>
</evidence>
<keyword evidence="4" id="KW-0418">Kinase</keyword>
<keyword evidence="5" id="KW-0902">Two-component regulatory system</keyword>
<dbReference type="RefSeq" id="WP_079645738.1">
    <property type="nucleotide sequence ID" value="NZ_FUZF01000026.1"/>
</dbReference>
<dbReference type="InterPro" id="IPR050482">
    <property type="entry name" value="Sensor_HK_TwoCompSys"/>
</dbReference>
<dbReference type="EC" id="2.7.13.3" evidence="2"/>
<feature type="transmembrane region" description="Helical" evidence="6">
    <location>
        <begin position="333"/>
        <end position="353"/>
    </location>
</feature>
<gene>
    <name evidence="7" type="ORF">SAMN05660841_04101</name>
</gene>
<dbReference type="AlphaFoldDB" id="A0A1T5GIF2"/>
<evidence type="ECO:0000256" key="6">
    <source>
        <dbReference type="SAM" id="Phobius"/>
    </source>
</evidence>
<dbReference type="OrthoDB" id="943406at2"/>
<keyword evidence="8" id="KW-1185">Reference proteome</keyword>
<evidence type="ECO:0000256" key="2">
    <source>
        <dbReference type="ARBA" id="ARBA00012438"/>
    </source>
</evidence>
<dbReference type="InterPro" id="IPR019734">
    <property type="entry name" value="TPR_rpt"/>
</dbReference>
<dbReference type="PROSITE" id="PS51257">
    <property type="entry name" value="PROKAR_LIPOPROTEIN"/>
    <property type="match status" value="1"/>
</dbReference>
<name>A0A1T5GIF2_9SPHI</name>
<dbReference type="PANTHER" id="PTHR24421">
    <property type="entry name" value="NITRATE/NITRITE SENSOR PROTEIN NARX-RELATED"/>
    <property type="match status" value="1"/>
</dbReference>
<dbReference type="GO" id="GO:0004673">
    <property type="term" value="F:protein histidine kinase activity"/>
    <property type="evidence" value="ECO:0007669"/>
    <property type="project" value="UniProtKB-EC"/>
</dbReference>
<evidence type="ECO:0000256" key="5">
    <source>
        <dbReference type="ARBA" id="ARBA00023012"/>
    </source>
</evidence>
<dbReference type="SMART" id="SM00028">
    <property type="entry name" value="TPR"/>
    <property type="match status" value="4"/>
</dbReference>
<dbReference type="SUPFAM" id="SSF48452">
    <property type="entry name" value="TPR-like"/>
    <property type="match status" value="1"/>
</dbReference>
<sequence length="558" mass="63444">MKKHYLIILLVTFLSCRNEHVQQPVQSADAYYKKGISYAESGKADSAYLAFEKAKEEYIQAGDSLGVASCLIRSSLLLSEQGDHFGAQETSLQTFSYLDTNNTEHWPHLAFNYNTLANATSLLKDFEKAIHFSDRAIQFSTDSVTLLRCLNNKAATLFDSRKYNAALDIFQQITFQTPQGTVDYARALTNLAKTKWRTDSSYDAGIDLKKALQIRQANEDRWGQNSSYAHLTEYYEPRDKTKALLYAQKRYAIALQLHSADDQLNGLRKLIKLSPANQVQPYFDRYQTLQDSVQQARAAAKNQFAVIRYEVDKNKAENLMLQKDNAVQAKNIVLQRSAIIAALALIIGGVFYYKKRKQRLKLEAQDQIKASKLKTSRRVHDVVANGIYLVMAEIENKTEVDRDGILDRLEVMYNKSRNISYEAEEDYEALTQPYYEELSESIRSYATDTRRVITVGNDAETWQDVNPRMKEEIRHVLLECMVNMKKHSRADNVVVKFMRSSGHLAITYRDNGVGVNDATILGNGMQSMVSRINSLGGHIIFDSIKEKGLEIKIDIPIA</sequence>
<organism evidence="7 8">
    <name type="scientific">Sphingobacterium nematocida</name>
    <dbReference type="NCBI Taxonomy" id="1513896"/>
    <lineage>
        <taxon>Bacteria</taxon>
        <taxon>Pseudomonadati</taxon>
        <taxon>Bacteroidota</taxon>
        <taxon>Sphingobacteriia</taxon>
        <taxon>Sphingobacteriales</taxon>
        <taxon>Sphingobacteriaceae</taxon>
        <taxon>Sphingobacterium</taxon>
    </lineage>
</organism>
<keyword evidence="6" id="KW-1133">Transmembrane helix</keyword>
<accession>A0A1T5GIF2</accession>